<dbReference type="GO" id="GO:0005524">
    <property type="term" value="F:ATP binding"/>
    <property type="evidence" value="ECO:0007669"/>
    <property type="project" value="InterPro"/>
</dbReference>
<evidence type="ECO:0000313" key="4">
    <source>
        <dbReference type="Proteomes" id="UP000034680"/>
    </source>
</evidence>
<dbReference type="SMART" id="SM01340">
    <property type="entry name" value="DNA_mis_repair"/>
    <property type="match status" value="1"/>
</dbReference>
<reference evidence="3 4" key="2">
    <citation type="submission" date="2015-05" db="EMBL/GenBank/DDBJ databases">
        <authorList>
            <person name="Morales-Cruz A."/>
            <person name="Amrine K.C."/>
            <person name="Cantu D."/>
        </authorList>
    </citation>
    <scope>NUCLEOTIDE SEQUENCE [LARGE SCALE GENOMIC DNA]</scope>
    <source>
        <strain evidence="3">DA912</strain>
    </source>
</reference>
<evidence type="ECO:0000313" key="3">
    <source>
        <dbReference type="EMBL" id="KKY36806.1"/>
    </source>
</evidence>
<dbReference type="Gene3D" id="3.30.565.10">
    <property type="entry name" value="Histidine kinase-like ATPase, C-terminal domain"/>
    <property type="match status" value="1"/>
</dbReference>
<dbReference type="GO" id="GO:0032389">
    <property type="term" value="C:MutLalpha complex"/>
    <property type="evidence" value="ECO:0007669"/>
    <property type="project" value="TreeGrafter"/>
</dbReference>
<dbReference type="InterPro" id="IPR038973">
    <property type="entry name" value="MutL/Mlh/Pms-like"/>
</dbReference>
<dbReference type="InterPro" id="IPR036890">
    <property type="entry name" value="HATPase_C_sf"/>
</dbReference>
<proteinExistence type="inferred from homology"/>
<dbReference type="SUPFAM" id="SSF55874">
    <property type="entry name" value="ATPase domain of HSP90 chaperone/DNA topoisomerase II/histidine kinase"/>
    <property type="match status" value="1"/>
</dbReference>
<dbReference type="AlphaFoldDB" id="A0A0G2FS30"/>
<dbReference type="SUPFAM" id="SSF54211">
    <property type="entry name" value="Ribosomal protein S5 domain 2-like"/>
    <property type="match status" value="1"/>
</dbReference>
<dbReference type="GO" id="GO:0140664">
    <property type="term" value="F:ATP-dependent DNA damage sensor activity"/>
    <property type="evidence" value="ECO:0007669"/>
    <property type="project" value="InterPro"/>
</dbReference>
<dbReference type="Pfam" id="PF01119">
    <property type="entry name" value="DNA_mis_repair"/>
    <property type="match status" value="1"/>
</dbReference>
<comment type="similarity">
    <text evidence="1">Belongs to the DNA mismatch repair MutL/HexB family.</text>
</comment>
<dbReference type="GO" id="GO:0016887">
    <property type="term" value="F:ATP hydrolysis activity"/>
    <property type="evidence" value="ECO:0007669"/>
    <property type="project" value="InterPro"/>
</dbReference>
<evidence type="ECO:0000259" key="2">
    <source>
        <dbReference type="SMART" id="SM01340"/>
    </source>
</evidence>
<gene>
    <name evidence="3" type="ORF">UCDDA912_g03160</name>
</gene>
<name>A0A0G2FS30_9PEZI</name>
<dbReference type="InterPro" id="IPR013507">
    <property type="entry name" value="DNA_mismatch_S5_2-like"/>
</dbReference>
<dbReference type="PANTHER" id="PTHR10073">
    <property type="entry name" value="DNA MISMATCH REPAIR PROTEIN MLH, PMS, MUTL"/>
    <property type="match status" value="1"/>
</dbReference>
<dbReference type="GO" id="GO:0030983">
    <property type="term" value="F:mismatched DNA binding"/>
    <property type="evidence" value="ECO:0007669"/>
    <property type="project" value="InterPro"/>
</dbReference>
<dbReference type="Proteomes" id="UP000034680">
    <property type="component" value="Unassembled WGS sequence"/>
</dbReference>
<dbReference type="STRING" id="1214573.A0A0G2FS30"/>
<evidence type="ECO:0000256" key="1">
    <source>
        <dbReference type="ARBA" id="ARBA00006082"/>
    </source>
</evidence>
<organism evidence="3 4">
    <name type="scientific">Diaporthe ampelina</name>
    <dbReference type="NCBI Taxonomy" id="1214573"/>
    <lineage>
        <taxon>Eukaryota</taxon>
        <taxon>Fungi</taxon>
        <taxon>Dikarya</taxon>
        <taxon>Ascomycota</taxon>
        <taxon>Pezizomycotina</taxon>
        <taxon>Sordariomycetes</taxon>
        <taxon>Sordariomycetidae</taxon>
        <taxon>Diaporthales</taxon>
        <taxon>Diaporthaceae</taxon>
        <taxon>Diaporthe</taxon>
    </lineage>
</organism>
<sequence length="282" mass="30171">MDPSSCNIETSKMPITALPETTVRLLGSAAAISTPVDVIKELLGNSLDAEATSVEILVSANLVDSIQVRDNGHGIQAGDYNSLGRMGHTSKLTSFEELQTVGGNTLGFRGQALASANSLGRVTVVTREAVVQIFGTGVMSECLLKNVTTDAFSCNEKNARDVPRMSIEAVLPKPDADLSKLSKGSFFSIDSRPVSTSHGTMKKLLSNFKIHFKKPFGADAGDKRLSDLFICVNVKCSPGTYDPNVEPSKSQVLFADESQLVDLFEELWGTHKTDTNANTAAK</sequence>
<accession>A0A0G2FS30</accession>
<dbReference type="Pfam" id="PF13589">
    <property type="entry name" value="HATPase_c_3"/>
    <property type="match status" value="1"/>
</dbReference>
<dbReference type="OrthoDB" id="10263226at2759"/>
<dbReference type="EMBL" id="LCUC01000106">
    <property type="protein sequence ID" value="KKY36806.1"/>
    <property type="molecule type" value="Genomic_DNA"/>
</dbReference>
<keyword evidence="4" id="KW-1185">Reference proteome</keyword>
<feature type="domain" description="DNA mismatch repair protein S5" evidence="2">
    <location>
        <begin position="130"/>
        <end position="269"/>
    </location>
</feature>
<reference evidence="3 4" key="1">
    <citation type="submission" date="2015-05" db="EMBL/GenBank/DDBJ databases">
        <title>Distinctive expansion of gene families associated with plant cell wall degradation and secondary metabolism in the genomes of grapevine trunk pathogens.</title>
        <authorList>
            <person name="Lawrence D.P."/>
            <person name="Travadon R."/>
            <person name="Rolshausen P.E."/>
            <person name="Baumgartner K."/>
        </authorList>
    </citation>
    <scope>NUCLEOTIDE SEQUENCE [LARGE SCALE GENOMIC DNA]</scope>
    <source>
        <strain evidence="3">DA912</strain>
    </source>
</reference>
<protein>
    <submittedName>
        <fullName evidence="3">Putative dna mismatch repair</fullName>
    </submittedName>
</protein>
<comment type="caution">
    <text evidence="3">The sequence shown here is derived from an EMBL/GenBank/DDBJ whole genome shotgun (WGS) entry which is preliminary data.</text>
</comment>
<dbReference type="GO" id="GO:0006298">
    <property type="term" value="P:mismatch repair"/>
    <property type="evidence" value="ECO:0007669"/>
    <property type="project" value="InterPro"/>
</dbReference>
<dbReference type="PANTHER" id="PTHR10073:SF41">
    <property type="entry name" value="MISMATCH REPAIR PROTEIN, PUTATIVE (AFU_ORTHOLOGUE AFUA_8G05820)-RELATED"/>
    <property type="match status" value="1"/>
</dbReference>
<dbReference type="InterPro" id="IPR020568">
    <property type="entry name" value="Ribosomal_Su5_D2-typ_SF"/>
</dbReference>